<evidence type="ECO:0000256" key="1">
    <source>
        <dbReference type="SAM" id="MobiDB-lite"/>
    </source>
</evidence>
<evidence type="ECO:0000313" key="3">
    <source>
        <dbReference type="Proteomes" id="UP000887116"/>
    </source>
</evidence>
<feature type="region of interest" description="Disordered" evidence="1">
    <location>
        <begin position="1"/>
        <end position="20"/>
    </location>
</feature>
<keyword evidence="3" id="KW-1185">Reference proteome</keyword>
<name>A0A8X6K644_TRICU</name>
<gene>
    <name evidence="2" type="ORF">TNCT_675881</name>
</gene>
<protein>
    <submittedName>
        <fullName evidence="2">Uncharacterized protein</fullName>
    </submittedName>
</protein>
<organism evidence="2 3">
    <name type="scientific">Trichonephila clavata</name>
    <name type="common">Joro spider</name>
    <name type="synonym">Nephila clavata</name>
    <dbReference type="NCBI Taxonomy" id="2740835"/>
    <lineage>
        <taxon>Eukaryota</taxon>
        <taxon>Metazoa</taxon>
        <taxon>Ecdysozoa</taxon>
        <taxon>Arthropoda</taxon>
        <taxon>Chelicerata</taxon>
        <taxon>Arachnida</taxon>
        <taxon>Araneae</taxon>
        <taxon>Araneomorphae</taxon>
        <taxon>Entelegynae</taxon>
        <taxon>Araneoidea</taxon>
        <taxon>Nephilidae</taxon>
        <taxon>Trichonephila</taxon>
    </lineage>
</organism>
<dbReference type="EMBL" id="BMAO01010287">
    <property type="protein sequence ID" value="GFQ66155.1"/>
    <property type="molecule type" value="Genomic_DNA"/>
</dbReference>
<dbReference type="Proteomes" id="UP000887116">
    <property type="component" value="Unassembled WGS sequence"/>
</dbReference>
<reference evidence="2" key="1">
    <citation type="submission" date="2020-07" db="EMBL/GenBank/DDBJ databases">
        <title>Multicomponent nature underlies the extraordinary mechanical properties of spider dragline silk.</title>
        <authorList>
            <person name="Kono N."/>
            <person name="Nakamura H."/>
            <person name="Mori M."/>
            <person name="Yoshida Y."/>
            <person name="Ohtoshi R."/>
            <person name="Malay A.D."/>
            <person name="Moran D.A.P."/>
            <person name="Tomita M."/>
            <person name="Numata K."/>
            <person name="Arakawa K."/>
        </authorList>
    </citation>
    <scope>NUCLEOTIDE SEQUENCE</scope>
</reference>
<sequence length="76" mass="8649">MESNPKTLVARQSDPLSHNPTRLKCPIQKCCNINPDSEVERHPVGTENTGWKLCNSKVFQQIKINVAHNCLLHEEK</sequence>
<accession>A0A8X6K644</accession>
<comment type="caution">
    <text evidence="2">The sequence shown here is derived from an EMBL/GenBank/DDBJ whole genome shotgun (WGS) entry which is preliminary data.</text>
</comment>
<proteinExistence type="predicted"/>
<dbReference type="AlphaFoldDB" id="A0A8X6K644"/>
<evidence type="ECO:0000313" key="2">
    <source>
        <dbReference type="EMBL" id="GFQ66155.1"/>
    </source>
</evidence>